<accession>A0A559TJY3</accession>
<dbReference type="EMBL" id="VISO01000001">
    <property type="protein sequence ID" value="TVZ74928.1"/>
    <property type="molecule type" value="Genomic_DNA"/>
</dbReference>
<proteinExistence type="predicted"/>
<dbReference type="InterPro" id="IPR018891">
    <property type="entry name" value="AIPR_C"/>
</dbReference>
<evidence type="ECO:0000313" key="3">
    <source>
        <dbReference type="Proteomes" id="UP000319824"/>
    </source>
</evidence>
<dbReference type="RefSeq" id="WP_022718814.1">
    <property type="nucleotide sequence ID" value="NZ_ATTQ01000031.1"/>
</dbReference>
<dbReference type="Pfam" id="PF10592">
    <property type="entry name" value="AIPR"/>
    <property type="match status" value="1"/>
</dbReference>
<dbReference type="Proteomes" id="UP000319824">
    <property type="component" value="Unassembled WGS sequence"/>
</dbReference>
<name>A0A559TJY3_9HYPH</name>
<protein>
    <submittedName>
        <fullName evidence="2">AIPR protein</fullName>
    </submittedName>
</protein>
<gene>
    <name evidence="2" type="ORF">BCL32_0264</name>
</gene>
<sequence>MPAITAIEWDILEARVHKTGLRHGLHTSSMSFLYLVLEQFFPDRATDFPEMIVDGGNDLGVDAIEIIERDESAEIFIIQSKHRTSHKTTDKTINDGDVLKVLRFVQALFDQDEWLSTNGNLQVREAASRIWEMHRRGVVCRYRVIFCTNGACLHTSATALLQSALRNLPGVVSEEYTPRDLLRDIGRSGRDREYGTLQAIGRDTLERIDGDVRGVIASVDASSFVKLIQTDDGKSVKRHLFNENLRVFLGANGGYNSNIIETAASSDSYLFWYLNNGITITCRNYSFNKGHVSPVIKIEDFQIVNGAQTSHSLMEAYRRSPDDLRNVVILVRIYATDRSDIAERVAVATNSQARIQARDLRANHPALRNLETAFRDNGYFFERKRNMHIDADPRRRIDALKLGQILLAYKLREPDRAKADSDSIFGDRFFAIFHEHYRIEEMCRIFELYQIIEEMRDNHILRQRDVKSHAGESQYLVYGHWFVLYAASLILTQSNREMPVGEAAKALAQQALSLVARACRQTKTAHYQLFRSSKTKERIVEELDGPQMTLFDQLILEG</sequence>
<evidence type="ECO:0000313" key="2">
    <source>
        <dbReference type="EMBL" id="TVZ74928.1"/>
    </source>
</evidence>
<reference evidence="2 3" key="1">
    <citation type="submission" date="2019-06" db="EMBL/GenBank/DDBJ databases">
        <title>Pac Bio to generate improved reference genome sequences for organisms with transposon mutant libraries (support for FEBA project).</title>
        <authorList>
            <person name="Blow M."/>
        </authorList>
    </citation>
    <scope>NUCLEOTIDE SEQUENCE [LARGE SCALE GENOMIC DNA]</scope>
    <source>
        <strain evidence="2 3">USDA 1844</strain>
    </source>
</reference>
<organism evidence="2 3">
    <name type="scientific">Rhizobium mongolense USDA 1844</name>
    <dbReference type="NCBI Taxonomy" id="1079460"/>
    <lineage>
        <taxon>Bacteria</taxon>
        <taxon>Pseudomonadati</taxon>
        <taxon>Pseudomonadota</taxon>
        <taxon>Alphaproteobacteria</taxon>
        <taxon>Hyphomicrobiales</taxon>
        <taxon>Rhizobiaceae</taxon>
        <taxon>Rhizobium/Agrobacterium group</taxon>
        <taxon>Rhizobium</taxon>
    </lineage>
</organism>
<evidence type="ECO:0000259" key="1">
    <source>
        <dbReference type="Pfam" id="PF10592"/>
    </source>
</evidence>
<comment type="caution">
    <text evidence="2">The sequence shown here is derived from an EMBL/GenBank/DDBJ whole genome shotgun (WGS) entry which is preliminary data.</text>
</comment>
<feature type="domain" description="Abortive phage infection protein C-terminal" evidence="1">
    <location>
        <begin position="241"/>
        <end position="523"/>
    </location>
</feature>
<dbReference type="AlphaFoldDB" id="A0A559TJY3"/>